<proteinExistence type="predicted"/>
<reference evidence="1 2" key="1">
    <citation type="journal article" date="2019" name="Int. J. Syst. Evol. Microbiol.">
        <title>The Global Catalogue of Microorganisms (GCM) 10K type strain sequencing project: providing services to taxonomists for standard genome sequencing and annotation.</title>
        <authorList>
            <consortium name="The Broad Institute Genomics Platform"/>
            <consortium name="The Broad Institute Genome Sequencing Center for Infectious Disease"/>
            <person name="Wu L."/>
            <person name="Ma J."/>
        </authorList>
    </citation>
    <scope>NUCLEOTIDE SEQUENCE [LARGE SCALE GENOMIC DNA]</scope>
    <source>
        <strain evidence="1 2">NBRC 111368</strain>
    </source>
</reference>
<dbReference type="Proteomes" id="UP001596328">
    <property type="component" value="Unassembled WGS sequence"/>
</dbReference>
<gene>
    <name evidence="1" type="ORF">ACFQE1_06780</name>
</gene>
<comment type="caution">
    <text evidence="1">The sequence shown here is derived from an EMBL/GenBank/DDBJ whole genome shotgun (WGS) entry which is preliminary data.</text>
</comment>
<dbReference type="Gene3D" id="1.10.10.10">
    <property type="entry name" value="Winged helix-like DNA-binding domain superfamily/Winged helix DNA-binding domain"/>
    <property type="match status" value="1"/>
</dbReference>
<keyword evidence="2" id="KW-1185">Reference proteome</keyword>
<evidence type="ECO:0000313" key="1">
    <source>
        <dbReference type="EMBL" id="MFC6724083.1"/>
    </source>
</evidence>
<dbReference type="InterPro" id="IPR036388">
    <property type="entry name" value="WH-like_DNA-bd_sf"/>
</dbReference>
<protein>
    <submittedName>
        <fullName evidence="1">DUF433 domain-containing protein</fullName>
    </submittedName>
</protein>
<dbReference type="EMBL" id="JBHSWU010000097">
    <property type="protein sequence ID" value="MFC6724083.1"/>
    <property type="molecule type" value="Genomic_DNA"/>
</dbReference>
<dbReference type="AlphaFoldDB" id="A0ABD5RYK2"/>
<dbReference type="InterPro" id="IPR007367">
    <property type="entry name" value="DUF433"/>
</dbReference>
<evidence type="ECO:0000313" key="2">
    <source>
        <dbReference type="Proteomes" id="UP001596328"/>
    </source>
</evidence>
<accession>A0ABD5RYK2</accession>
<dbReference type="SUPFAM" id="SSF46689">
    <property type="entry name" value="Homeodomain-like"/>
    <property type="match status" value="1"/>
</dbReference>
<sequence>MTEIVREPEHSNGAPTIDGTGIRVINVASAYEHSGYSPDEIAEFYPDLSLEDIHTAIAYYYGHLDEFRDSLSTEGDTETPA</sequence>
<dbReference type="Pfam" id="PF04255">
    <property type="entry name" value="DUF433"/>
    <property type="match status" value="1"/>
</dbReference>
<name>A0ABD5RYK2_9EURY</name>
<dbReference type="PANTHER" id="PTHR34849">
    <property type="entry name" value="SSL5025 PROTEIN"/>
    <property type="match status" value="1"/>
</dbReference>
<dbReference type="InterPro" id="IPR009057">
    <property type="entry name" value="Homeodomain-like_sf"/>
</dbReference>
<dbReference type="PANTHER" id="PTHR34849:SF1">
    <property type="entry name" value="SLR0770 PROTEIN"/>
    <property type="match status" value="1"/>
</dbReference>
<organism evidence="1 2">
    <name type="scientific">Halobium palmae</name>
    <dbReference type="NCBI Taxonomy" id="1776492"/>
    <lineage>
        <taxon>Archaea</taxon>
        <taxon>Methanobacteriati</taxon>
        <taxon>Methanobacteriota</taxon>
        <taxon>Stenosarchaea group</taxon>
        <taxon>Halobacteria</taxon>
        <taxon>Halobacteriales</taxon>
        <taxon>Haloferacaceae</taxon>
        <taxon>Halobium</taxon>
    </lineage>
</organism>